<evidence type="ECO:0000313" key="4">
    <source>
        <dbReference type="EMBL" id="VDL65518.1"/>
    </source>
</evidence>
<name>A0A3P7A7J9_NIPBR</name>
<dbReference type="PROSITE" id="PS50835">
    <property type="entry name" value="IG_LIKE"/>
    <property type="match status" value="1"/>
</dbReference>
<evidence type="ECO:0000256" key="2">
    <source>
        <dbReference type="ARBA" id="ARBA00023157"/>
    </source>
</evidence>
<gene>
    <name evidence="4" type="ORF">NBR_LOCUS1929</name>
</gene>
<dbReference type="AlphaFoldDB" id="A0A3P7A7J9"/>
<reference evidence="4 5" key="1">
    <citation type="submission" date="2018-11" db="EMBL/GenBank/DDBJ databases">
        <authorList>
            <consortium name="Pathogen Informatics"/>
        </authorList>
    </citation>
    <scope>NUCLEOTIDE SEQUENCE [LARGE SCALE GENOMIC DNA]</scope>
</reference>
<dbReference type="STRING" id="27835.A0A3P7A7J9"/>
<accession>A0A3P7A7J9</accession>
<evidence type="ECO:0000259" key="3">
    <source>
        <dbReference type="PROSITE" id="PS50835"/>
    </source>
</evidence>
<dbReference type="PANTHER" id="PTHR13817">
    <property type="entry name" value="TITIN"/>
    <property type="match status" value="1"/>
</dbReference>
<proteinExistence type="predicted"/>
<dbReference type="SMART" id="SM00409">
    <property type="entry name" value="IG"/>
    <property type="match status" value="2"/>
</dbReference>
<dbReference type="InterPro" id="IPR050964">
    <property type="entry name" value="Striated_Muscle_Regulatory"/>
</dbReference>
<evidence type="ECO:0000313" key="5">
    <source>
        <dbReference type="Proteomes" id="UP000271162"/>
    </source>
</evidence>
<keyword evidence="2" id="KW-1015">Disulfide bond</keyword>
<keyword evidence="5" id="KW-1185">Reference proteome</keyword>
<organism evidence="4 5">
    <name type="scientific">Nippostrongylus brasiliensis</name>
    <name type="common">Rat hookworm</name>
    <dbReference type="NCBI Taxonomy" id="27835"/>
    <lineage>
        <taxon>Eukaryota</taxon>
        <taxon>Metazoa</taxon>
        <taxon>Ecdysozoa</taxon>
        <taxon>Nematoda</taxon>
        <taxon>Chromadorea</taxon>
        <taxon>Rhabditida</taxon>
        <taxon>Rhabditina</taxon>
        <taxon>Rhabditomorpha</taxon>
        <taxon>Strongyloidea</taxon>
        <taxon>Heligmosomidae</taxon>
        <taxon>Nippostrongylus</taxon>
    </lineage>
</organism>
<dbReference type="Pfam" id="PF07679">
    <property type="entry name" value="I-set"/>
    <property type="match status" value="2"/>
</dbReference>
<dbReference type="InterPro" id="IPR013098">
    <property type="entry name" value="Ig_I-set"/>
</dbReference>
<dbReference type="Proteomes" id="UP000271162">
    <property type="component" value="Unassembled WGS sequence"/>
</dbReference>
<dbReference type="EMBL" id="UYSL01001853">
    <property type="protein sequence ID" value="VDL65518.1"/>
    <property type="molecule type" value="Genomic_DNA"/>
</dbReference>
<dbReference type="InterPro" id="IPR003599">
    <property type="entry name" value="Ig_sub"/>
</dbReference>
<dbReference type="FunFam" id="2.60.40.10:FF:000344">
    <property type="entry name" value="Muscle M-line assembly protein unc-89"/>
    <property type="match status" value="2"/>
</dbReference>
<dbReference type="InterPro" id="IPR036179">
    <property type="entry name" value="Ig-like_dom_sf"/>
</dbReference>
<dbReference type="PANTHER" id="PTHR13817:SF166">
    <property type="entry name" value="NEURONAL IGCAM-RELATED"/>
    <property type="match status" value="1"/>
</dbReference>
<dbReference type="SUPFAM" id="SSF48726">
    <property type="entry name" value="Immunoglobulin"/>
    <property type="match status" value="2"/>
</dbReference>
<protein>
    <recommendedName>
        <fullName evidence="3">Ig-like domain-containing protein</fullName>
    </recommendedName>
</protein>
<evidence type="ECO:0000256" key="1">
    <source>
        <dbReference type="ARBA" id="ARBA00022737"/>
    </source>
</evidence>
<dbReference type="InterPro" id="IPR013783">
    <property type="entry name" value="Ig-like_fold"/>
</dbReference>
<keyword evidence="1" id="KW-0677">Repeat</keyword>
<dbReference type="InterPro" id="IPR007110">
    <property type="entry name" value="Ig-like_dom"/>
</dbReference>
<dbReference type="Gene3D" id="2.60.40.10">
    <property type="entry name" value="Immunoglobulins"/>
    <property type="match status" value="2"/>
</dbReference>
<sequence>MCNRLSDLLDRSSLSSIIQEIKGAQGQAKTISSAFQGSNRLGTTSCDGRLKVRVPPTPPSFAKPLEDRVVQENAVVSFDVDVLGYPEPAVTFHLKGKELKHGMDGVEIAGADGYYKVIINGCKLDEHDGEIVCRAVNEHGTAESRARLTVEPIEEESRSAPTFLKDIEDQVSVVRNVTFIFNEDTFQTVKFGVHAVFETTVRGSPNPEVTWFINGQKMDKDTPGVKIEFVNHDHKLTVDSTQFAGTVMCRAENVVGRFETKARLTVIPQEKPKKAPRFTELLSDKTEVEGSTVARLEAEPKPDIKWFLKDVELTSSEVIS</sequence>
<feature type="domain" description="Ig-like" evidence="3">
    <location>
        <begin position="161"/>
        <end position="265"/>
    </location>
</feature>